<protein>
    <submittedName>
        <fullName evidence="2">Uncharacterized protein</fullName>
    </submittedName>
</protein>
<sequence length="74" mass="8261">MPKFDDRVARQNRCEPPLEFPLAAPYPSTAHHRSSPNSYALTQPHRAFLAVAQALPHSPSTTRSRRASSQTRPP</sequence>
<dbReference type="AlphaFoldDB" id="A0A6A6QLX6"/>
<reference evidence="2" key="1">
    <citation type="journal article" date="2020" name="Stud. Mycol.">
        <title>101 Dothideomycetes genomes: a test case for predicting lifestyles and emergence of pathogens.</title>
        <authorList>
            <person name="Haridas S."/>
            <person name="Albert R."/>
            <person name="Binder M."/>
            <person name="Bloem J."/>
            <person name="Labutti K."/>
            <person name="Salamov A."/>
            <person name="Andreopoulos B."/>
            <person name="Baker S."/>
            <person name="Barry K."/>
            <person name="Bills G."/>
            <person name="Bluhm B."/>
            <person name="Cannon C."/>
            <person name="Castanera R."/>
            <person name="Culley D."/>
            <person name="Daum C."/>
            <person name="Ezra D."/>
            <person name="Gonzalez J."/>
            <person name="Henrissat B."/>
            <person name="Kuo A."/>
            <person name="Liang C."/>
            <person name="Lipzen A."/>
            <person name="Lutzoni F."/>
            <person name="Magnuson J."/>
            <person name="Mondo S."/>
            <person name="Nolan M."/>
            <person name="Ohm R."/>
            <person name="Pangilinan J."/>
            <person name="Park H.-J."/>
            <person name="Ramirez L."/>
            <person name="Alfaro M."/>
            <person name="Sun H."/>
            <person name="Tritt A."/>
            <person name="Yoshinaga Y."/>
            <person name="Zwiers L.-H."/>
            <person name="Turgeon B."/>
            <person name="Goodwin S."/>
            <person name="Spatafora J."/>
            <person name="Crous P."/>
            <person name="Grigoriev I."/>
        </authorList>
    </citation>
    <scope>NUCLEOTIDE SEQUENCE</scope>
    <source>
        <strain evidence="2">CBS 269.34</strain>
    </source>
</reference>
<dbReference type="OrthoDB" id="2278877at2759"/>
<gene>
    <name evidence="2" type="ORF">BU16DRAFT_528680</name>
</gene>
<evidence type="ECO:0000313" key="2">
    <source>
        <dbReference type="EMBL" id="KAF2493371.1"/>
    </source>
</evidence>
<feature type="compositionally biased region" description="Basic and acidic residues" evidence="1">
    <location>
        <begin position="1"/>
        <end position="13"/>
    </location>
</feature>
<keyword evidence="3" id="KW-1185">Reference proteome</keyword>
<feature type="region of interest" description="Disordered" evidence="1">
    <location>
        <begin position="1"/>
        <end position="74"/>
    </location>
</feature>
<evidence type="ECO:0000313" key="3">
    <source>
        <dbReference type="Proteomes" id="UP000799750"/>
    </source>
</evidence>
<proteinExistence type="predicted"/>
<dbReference type="Proteomes" id="UP000799750">
    <property type="component" value="Unassembled WGS sequence"/>
</dbReference>
<evidence type="ECO:0000256" key="1">
    <source>
        <dbReference type="SAM" id="MobiDB-lite"/>
    </source>
</evidence>
<accession>A0A6A6QLX6</accession>
<name>A0A6A6QLX6_9PEZI</name>
<organism evidence="2 3">
    <name type="scientific">Lophium mytilinum</name>
    <dbReference type="NCBI Taxonomy" id="390894"/>
    <lineage>
        <taxon>Eukaryota</taxon>
        <taxon>Fungi</taxon>
        <taxon>Dikarya</taxon>
        <taxon>Ascomycota</taxon>
        <taxon>Pezizomycotina</taxon>
        <taxon>Dothideomycetes</taxon>
        <taxon>Pleosporomycetidae</taxon>
        <taxon>Mytilinidiales</taxon>
        <taxon>Mytilinidiaceae</taxon>
        <taxon>Lophium</taxon>
    </lineage>
</organism>
<feature type="compositionally biased region" description="Low complexity" evidence="1">
    <location>
        <begin position="56"/>
        <end position="74"/>
    </location>
</feature>
<dbReference type="EMBL" id="MU004192">
    <property type="protein sequence ID" value="KAF2493371.1"/>
    <property type="molecule type" value="Genomic_DNA"/>
</dbReference>